<protein>
    <submittedName>
        <fullName evidence="3">Alpha/beta hydrolase</fullName>
    </submittedName>
</protein>
<dbReference type="SUPFAM" id="SSF53474">
    <property type="entry name" value="alpha/beta-Hydrolases"/>
    <property type="match status" value="1"/>
</dbReference>
<accession>A0ABT2KPL6</accession>
<sequence>MSRAELPALRPGVRLLADQVFSRAGGVPRLADVYLPECLGPHPAVIFLHGGGWRFGDRRLAPDLSRHFAESGYAMVSIDYRLSTEAPFPAAVIDTATAVRWLRSHADDYGIDPGRIALLGSSAGGHLASLAALAPAEFISDEWPGVSSEVAAVVDGYGPVSFALLDAQRDPAALPGTDPESAHLPPPRPMTDPEALECLFLGGTVAALPERAAAADPSTRARPDAPPFLILHGSYDSAIPFAQSRGLFDGLDAAGARAELLRIEGLGHGFLNRTDMDAAGPREMMRWRSAAAGGEAEVPVQAPVWPTIRAFLDRTIGA</sequence>
<evidence type="ECO:0000313" key="3">
    <source>
        <dbReference type="EMBL" id="MCT4372799.1"/>
    </source>
</evidence>
<dbReference type="InterPro" id="IPR050300">
    <property type="entry name" value="GDXG_lipolytic_enzyme"/>
</dbReference>
<dbReference type="InterPro" id="IPR029058">
    <property type="entry name" value="AB_hydrolase_fold"/>
</dbReference>
<name>A0ABT2KPL6_9RHOB</name>
<comment type="caution">
    <text evidence="3">The sequence shown here is derived from an EMBL/GenBank/DDBJ whole genome shotgun (WGS) entry which is preliminary data.</text>
</comment>
<dbReference type="Pfam" id="PF20434">
    <property type="entry name" value="BD-FAE"/>
    <property type="match status" value="1"/>
</dbReference>
<evidence type="ECO:0000313" key="4">
    <source>
        <dbReference type="Proteomes" id="UP000217448"/>
    </source>
</evidence>
<reference evidence="4" key="1">
    <citation type="submission" date="2023-07" db="EMBL/GenBank/DDBJ databases">
        <title>Yangia mangrovi SAOS 153D genome.</title>
        <authorList>
            <person name="Verma A."/>
            <person name="Pal Y."/>
            <person name="Sundharam S."/>
            <person name="Bisht B."/>
            <person name="Srinivasan K."/>
        </authorList>
    </citation>
    <scope>NUCLEOTIDE SEQUENCE [LARGE SCALE GENOMIC DNA]</scope>
    <source>
        <strain evidence="4">SAOS 153D</strain>
    </source>
</reference>
<gene>
    <name evidence="3" type="ORF">CLG85_021820</name>
</gene>
<feature type="domain" description="BD-FAE-like" evidence="2">
    <location>
        <begin position="32"/>
        <end position="249"/>
    </location>
</feature>
<dbReference type="InterPro" id="IPR049492">
    <property type="entry name" value="BD-FAE-like_dom"/>
</dbReference>
<evidence type="ECO:0000256" key="1">
    <source>
        <dbReference type="ARBA" id="ARBA00022801"/>
    </source>
</evidence>
<dbReference type="Gene3D" id="3.40.50.1820">
    <property type="entry name" value="alpha/beta hydrolase"/>
    <property type="match status" value="1"/>
</dbReference>
<evidence type="ECO:0000259" key="2">
    <source>
        <dbReference type="Pfam" id="PF20434"/>
    </source>
</evidence>
<dbReference type="RefSeq" id="WP_260350033.1">
    <property type="nucleotide sequence ID" value="NZ_NTHN02000056.1"/>
</dbReference>
<proteinExistence type="predicted"/>
<keyword evidence="4" id="KW-1185">Reference proteome</keyword>
<dbReference type="EMBL" id="NTHN02000056">
    <property type="protein sequence ID" value="MCT4372799.1"/>
    <property type="molecule type" value="Genomic_DNA"/>
</dbReference>
<keyword evidence="1 3" id="KW-0378">Hydrolase</keyword>
<dbReference type="PANTHER" id="PTHR48081:SF13">
    <property type="entry name" value="ALPHA_BETA HYDROLASE"/>
    <property type="match status" value="1"/>
</dbReference>
<organism evidence="3 4">
    <name type="scientific">Alloyangia mangrovi</name>
    <dbReference type="NCBI Taxonomy" id="1779329"/>
    <lineage>
        <taxon>Bacteria</taxon>
        <taxon>Pseudomonadati</taxon>
        <taxon>Pseudomonadota</taxon>
        <taxon>Alphaproteobacteria</taxon>
        <taxon>Rhodobacterales</taxon>
        <taxon>Roseobacteraceae</taxon>
        <taxon>Alloyangia</taxon>
    </lineage>
</organism>
<dbReference type="GO" id="GO:0016787">
    <property type="term" value="F:hydrolase activity"/>
    <property type="evidence" value="ECO:0007669"/>
    <property type="project" value="UniProtKB-KW"/>
</dbReference>
<dbReference type="Proteomes" id="UP000217448">
    <property type="component" value="Unassembled WGS sequence"/>
</dbReference>
<dbReference type="PANTHER" id="PTHR48081">
    <property type="entry name" value="AB HYDROLASE SUPERFAMILY PROTEIN C4A8.06C"/>
    <property type="match status" value="1"/>
</dbReference>